<dbReference type="PANTHER" id="PTHR10628">
    <property type="entry name" value="SIALIDASE"/>
    <property type="match status" value="1"/>
</dbReference>
<dbReference type="PANTHER" id="PTHR10628:SF30">
    <property type="entry name" value="EXO-ALPHA-SIALIDASE"/>
    <property type="match status" value="1"/>
</dbReference>
<dbReference type="InterPro" id="IPR026856">
    <property type="entry name" value="Sialidase_fam"/>
</dbReference>
<proteinExistence type="inferred from homology"/>
<sequence length="117" mass="13161">MRKFNKFIGLFVGICMLITHFYAFSPAKAEAAPNSDQVEVSTDLFAQKTTINGRYYEIFRIPGIIVTHDGTLIAYCEARTTTSDWADIDILMMRSTDNGQTWSAPVKLVEAYQPGTR</sequence>
<accession>A0A927CLG9</accession>
<organism evidence="5 6">
    <name type="scientific">Paenibacillus arenilitoris</name>
    <dbReference type="NCBI Taxonomy" id="2772299"/>
    <lineage>
        <taxon>Bacteria</taxon>
        <taxon>Bacillati</taxon>
        <taxon>Bacillota</taxon>
        <taxon>Bacilli</taxon>
        <taxon>Bacillales</taxon>
        <taxon>Paenibacillaceae</taxon>
        <taxon>Paenibacillus</taxon>
    </lineage>
</organism>
<feature type="signal peptide" evidence="4">
    <location>
        <begin position="1"/>
        <end position="31"/>
    </location>
</feature>
<evidence type="ECO:0000313" key="5">
    <source>
        <dbReference type="EMBL" id="MBD2868987.1"/>
    </source>
</evidence>
<comment type="catalytic activity">
    <reaction evidence="1">
        <text>Hydrolysis of alpha-(2-&gt;3)-, alpha-(2-&gt;6)-, alpha-(2-&gt;8)- glycosidic linkages of terminal sialic acid residues in oligosaccharides, glycoproteins, glycolipids, colominic acid and synthetic substrates.</text>
        <dbReference type="EC" id="3.2.1.18"/>
    </reaction>
</comment>
<gene>
    <name evidence="5" type="ORF">IDH41_10390</name>
</gene>
<comment type="similarity">
    <text evidence="2">Belongs to the glycosyl hydrolase 33 family.</text>
</comment>
<evidence type="ECO:0000313" key="6">
    <source>
        <dbReference type="Proteomes" id="UP000632125"/>
    </source>
</evidence>
<dbReference type="EMBL" id="JACXIY010000013">
    <property type="protein sequence ID" value="MBD2868987.1"/>
    <property type="molecule type" value="Genomic_DNA"/>
</dbReference>
<dbReference type="GO" id="GO:0006689">
    <property type="term" value="P:ganglioside catabolic process"/>
    <property type="evidence" value="ECO:0007669"/>
    <property type="project" value="TreeGrafter"/>
</dbReference>
<dbReference type="SUPFAM" id="SSF50939">
    <property type="entry name" value="Sialidases"/>
    <property type="match status" value="1"/>
</dbReference>
<dbReference type="CDD" id="cd15482">
    <property type="entry name" value="Sialidase_non-viral"/>
    <property type="match status" value="1"/>
</dbReference>
<evidence type="ECO:0000256" key="1">
    <source>
        <dbReference type="ARBA" id="ARBA00000427"/>
    </source>
</evidence>
<dbReference type="GO" id="GO:0016020">
    <property type="term" value="C:membrane"/>
    <property type="evidence" value="ECO:0007669"/>
    <property type="project" value="TreeGrafter"/>
</dbReference>
<evidence type="ECO:0000256" key="2">
    <source>
        <dbReference type="ARBA" id="ARBA00009348"/>
    </source>
</evidence>
<dbReference type="GO" id="GO:0004308">
    <property type="term" value="F:exo-alpha-sialidase activity"/>
    <property type="evidence" value="ECO:0007669"/>
    <property type="project" value="UniProtKB-EC"/>
</dbReference>
<name>A0A927CLG9_9BACL</name>
<dbReference type="Gene3D" id="2.120.10.10">
    <property type="match status" value="1"/>
</dbReference>
<comment type="caution">
    <text evidence="5">The sequence shown here is derived from an EMBL/GenBank/DDBJ whole genome shotgun (WGS) entry which is preliminary data.</text>
</comment>
<reference evidence="5" key="1">
    <citation type="submission" date="2020-09" db="EMBL/GenBank/DDBJ databases">
        <title>A novel bacterium of genus Paenibacillus, isolated from South China Sea.</title>
        <authorList>
            <person name="Huang H."/>
            <person name="Mo K."/>
            <person name="Hu Y."/>
        </authorList>
    </citation>
    <scope>NUCLEOTIDE SEQUENCE</scope>
    <source>
        <strain evidence="5">IB182493</strain>
    </source>
</reference>
<dbReference type="GO" id="GO:0009313">
    <property type="term" value="P:oligosaccharide catabolic process"/>
    <property type="evidence" value="ECO:0007669"/>
    <property type="project" value="TreeGrafter"/>
</dbReference>
<dbReference type="EC" id="3.2.1.18" evidence="3"/>
<feature type="chain" id="PRO_5039083120" description="exo-alpha-sialidase" evidence="4">
    <location>
        <begin position="32"/>
        <end position="117"/>
    </location>
</feature>
<dbReference type="Proteomes" id="UP000632125">
    <property type="component" value="Unassembled WGS sequence"/>
</dbReference>
<keyword evidence="6" id="KW-1185">Reference proteome</keyword>
<evidence type="ECO:0000256" key="3">
    <source>
        <dbReference type="ARBA" id="ARBA00012733"/>
    </source>
</evidence>
<protein>
    <recommendedName>
        <fullName evidence="3">exo-alpha-sialidase</fullName>
        <ecNumber evidence="3">3.2.1.18</ecNumber>
    </recommendedName>
</protein>
<keyword evidence="4" id="KW-0732">Signal</keyword>
<evidence type="ECO:0000256" key="4">
    <source>
        <dbReference type="SAM" id="SignalP"/>
    </source>
</evidence>
<dbReference type="RefSeq" id="WP_190860739.1">
    <property type="nucleotide sequence ID" value="NZ_JACXIY010000013.1"/>
</dbReference>
<dbReference type="InterPro" id="IPR036278">
    <property type="entry name" value="Sialidase_sf"/>
</dbReference>
<dbReference type="AlphaFoldDB" id="A0A927CLG9"/>
<dbReference type="GO" id="GO:0005737">
    <property type="term" value="C:cytoplasm"/>
    <property type="evidence" value="ECO:0007669"/>
    <property type="project" value="TreeGrafter"/>
</dbReference>